<organism evidence="1 2">
    <name type="scientific">Vermiconidia calcicola</name>
    <dbReference type="NCBI Taxonomy" id="1690605"/>
    <lineage>
        <taxon>Eukaryota</taxon>
        <taxon>Fungi</taxon>
        <taxon>Dikarya</taxon>
        <taxon>Ascomycota</taxon>
        <taxon>Pezizomycotina</taxon>
        <taxon>Dothideomycetes</taxon>
        <taxon>Dothideomycetidae</taxon>
        <taxon>Mycosphaerellales</taxon>
        <taxon>Extremaceae</taxon>
        <taxon>Vermiconidia</taxon>
    </lineage>
</organism>
<protein>
    <submittedName>
        <fullName evidence="1">Uncharacterized protein</fullName>
    </submittedName>
</protein>
<dbReference type="Proteomes" id="UP001345827">
    <property type="component" value="Unassembled WGS sequence"/>
</dbReference>
<dbReference type="AlphaFoldDB" id="A0AAV9QIR4"/>
<accession>A0AAV9QIR4</accession>
<comment type="caution">
    <text evidence="1">The sequence shown here is derived from an EMBL/GenBank/DDBJ whole genome shotgun (WGS) entry which is preliminary data.</text>
</comment>
<gene>
    <name evidence="1" type="ORF">LTR25_000033</name>
</gene>
<evidence type="ECO:0000313" key="1">
    <source>
        <dbReference type="EMBL" id="KAK5545026.1"/>
    </source>
</evidence>
<proteinExistence type="predicted"/>
<reference evidence="1 2" key="1">
    <citation type="submission" date="2023-06" db="EMBL/GenBank/DDBJ databases">
        <title>Black Yeasts Isolated from many extreme environments.</title>
        <authorList>
            <person name="Coleine C."/>
            <person name="Stajich J.E."/>
            <person name="Selbmann L."/>
        </authorList>
    </citation>
    <scope>NUCLEOTIDE SEQUENCE [LARGE SCALE GENOMIC DNA]</scope>
    <source>
        <strain evidence="1 2">CCFEE 5887</strain>
    </source>
</reference>
<keyword evidence="2" id="KW-1185">Reference proteome</keyword>
<name>A0AAV9QIR4_9PEZI</name>
<sequence length="350" mass="39198">MARHVLERRLPGQVLLAVSSLCQDMDSGHQHPSSATITLMLESIHRLKEQLEKPDGVGDDTILAMTNLWVYEAVLAMGRVDMSGQKPLHNPGSSQQSIQTHVDGLQRSIKHLGGLSQLSPEAMWSVAWCVGNLPGYSPIDTPVVNGSTPSMEPRSIGSYCSVTRLLDFLAKIQRLASSPYFQPSMLHEKSFVTMKQTLLRLVQMDTDPKTPLRRLMRSTALVSILLLIFDILLGGSDKGVQGPKERRVQMMEAQDRLREHNIDQEGSPQKAWQVLMTQAETPNLQLHPRAWSVVEMVNVIKHLSMSTMGSLSRLLLEWLLPETCEHAEGFRYERILLKIHYELDGLGSLP</sequence>
<dbReference type="EMBL" id="JAXLQG010000001">
    <property type="protein sequence ID" value="KAK5545026.1"/>
    <property type="molecule type" value="Genomic_DNA"/>
</dbReference>
<evidence type="ECO:0000313" key="2">
    <source>
        <dbReference type="Proteomes" id="UP001345827"/>
    </source>
</evidence>